<dbReference type="EMBL" id="FMSP01000001">
    <property type="protein sequence ID" value="SCV67239.1"/>
    <property type="molecule type" value="Genomic_DNA"/>
</dbReference>
<evidence type="ECO:0000313" key="3">
    <source>
        <dbReference type="Proteomes" id="UP000198372"/>
    </source>
</evidence>
<organism evidence="2 3">
    <name type="scientific">Microbotryum intermedium</name>
    <dbReference type="NCBI Taxonomy" id="269621"/>
    <lineage>
        <taxon>Eukaryota</taxon>
        <taxon>Fungi</taxon>
        <taxon>Dikarya</taxon>
        <taxon>Basidiomycota</taxon>
        <taxon>Pucciniomycotina</taxon>
        <taxon>Microbotryomycetes</taxon>
        <taxon>Microbotryales</taxon>
        <taxon>Microbotryaceae</taxon>
        <taxon>Microbotryum</taxon>
    </lineage>
</organism>
<name>A0A238F3D0_9BASI</name>
<evidence type="ECO:0000313" key="2">
    <source>
        <dbReference type="EMBL" id="SCV67239.1"/>
    </source>
</evidence>
<proteinExistence type="predicted"/>
<dbReference type="Proteomes" id="UP000198372">
    <property type="component" value="Unassembled WGS sequence"/>
</dbReference>
<reference evidence="3" key="1">
    <citation type="submission" date="2016-09" db="EMBL/GenBank/DDBJ databases">
        <authorList>
            <person name="Jeantristanb JTB J.-T."/>
            <person name="Ricardo R."/>
        </authorList>
    </citation>
    <scope>NUCLEOTIDE SEQUENCE [LARGE SCALE GENOMIC DNA]</scope>
</reference>
<keyword evidence="3" id="KW-1185">Reference proteome</keyword>
<accession>A0A238F3D0</accession>
<dbReference type="AlphaFoldDB" id="A0A238F3D0"/>
<gene>
    <name evidence="2" type="ORF">BQ2448_5885</name>
</gene>
<sequence length="59" mass="6410">MLSRQIPTLGRQLRRSSIRCASTAASTPATSSASPVPLANVSPSWSTETSTLQYCWIRE</sequence>
<feature type="region of interest" description="Disordered" evidence="1">
    <location>
        <begin position="20"/>
        <end position="44"/>
    </location>
</feature>
<feature type="compositionally biased region" description="Low complexity" evidence="1">
    <location>
        <begin position="21"/>
        <end position="35"/>
    </location>
</feature>
<evidence type="ECO:0000256" key="1">
    <source>
        <dbReference type="SAM" id="MobiDB-lite"/>
    </source>
</evidence>
<protein>
    <submittedName>
        <fullName evidence="2">BQ2448_5885 protein</fullName>
    </submittedName>
</protein>